<protein>
    <submittedName>
        <fullName evidence="7">Polysaccharide biosynthesis protein</fullName>
    </submittedName>
</protein>
<feature type="transmembrane region" description="Helical" evidence="6">
    <location>
        <begin position="84"/>
        <end position="107"/>
    </location>
</feature>
<feature type="transmembrane region" description="Helical" evidence="6">
    <location>
        <begin position="302"/>
        <end position="327"/>
    </location>
</feature>
<dbReference type="HOGENOM" id="CLU_022017_6_2_2"/>
<dbReference type="CDD" id="cd13128">
    <property type="entry name" value="MATE_Wzx_like"/>
    <property type="match status" value="1"/>
</dbReference>
<gene>
    <name evidence="7" type="ORF">MMINT_13940</name>
</gene>
<dbReference type="RefSeq" id="WP_081633127.1">
    <property type="nucleotide sequence ID" value="NC_021353.1"/>
</dbReference>
<dbReference type="InterPro" id="IPR050833">
    <property type="entry name" value="Poly_Biosynth_Transport"/>
</dbReference>
<evidence type="ECO:0000313" key="7">
    <source>
        <dbReference type="EMBL" id="AGY50198.1"/>
    </source>
</evidence>
<proteinExistence type="predicted"/>
<keyword evidence="2" id="KW-1003">Cell membrane</keyword>
<name>U5Q2D2_METII</name>
<dbReference type="AlphaFoldDB" id="U5Q2D2"/>
<feature type="transmembrane region" description="Helical" evidence="6">
    <location>
        <begin position="143"/>
        <end position="165"/>
    </location>
</feature>
<evidence type="ECO:0000256" key="5">
    <source>
        <dbReference type="ARBA" id="ARBA00023136"/>
    </source>
</evidence>
<feature type="transmembrane region" description="Helical" evidence="6">
    <location>
        <begin position="42"/>
        <end position="63"/>
    </location>
</feature>
<dbReference type="Pfam" id="PF01943">
    <property type="entry name" value="Polysacc_synt"/>
    <property type="match status" value="1"/>
</dbReference>
<dbReference type="InterPro" id="IPR002797">
    <property type="entry name" value="Polysacc_synth"/>
</dbReference>
<feature type="transmembrane region" description="Helical" evidence="6">
    <location>
        <begin position="394"/>
        <end position="412"/>
    </location>
</feature>
<comment type="subcellular location">
    <subcellularLocation>
        <location evidence="1">Cell membrane</location>
        <topology evidence="1">Multi-pass membrane protein</topology>
    </subcellularLocation>
</comment>
<dbReference type="PANTHER" id="PTHR30250">
    <property type="entry name" value="PST FAMILY PREDICTED COLANIC ACID TRANSPORTER"/>
    <property type="match status" value="1"/>
</dbReference>
<feature type="transmembrane region" description="Helical" evidence="6">
    <location>
        <begin position="424"/>
        <end position="442"/>
    </location>
</feature>
<evidence type="ECO:0000313" key="8">
    <source>
        <dbReference type="Proteomes" id="UP000014070"/>
    </source>
</evidence>
<feature type="transmembrane region" description="Helical" evidence="6">
    <location>
        <begin position="171"/>
        <end position="196"/>
    </location>
</feature>
<reference evidence="7 8" key="1">
    <citation type="journal article" date="2013" name="Genome Announc.">
        <title>Genome sequence of 'Candidatus Methanomassiliicoccus intestinalis' Issoire-Mx1, a third thermoplasmatales-related methanogenic archaeon from human feces.</title>
        <authorList>
            <person name="Borrel G."/>
            <person name="Harris H.M."/>
            <person name="Parisot N."/>
            <person name="Gaci N."/>
            <person name="Tottey W."/>
            <person name="Mihajlovski A."/>
            <person name="Deane J."/>
            <person name="Gribaldo S."/>
            <person name="Bardot O."/>
            <person name="Peyretaillade E."/>
            <person name="Peyret P."/>
            <person name="O'Toole P.W."/>
            <person name="Brugere J.F."/>
        </authorList>
    </citation>
    <scope>NUCLEOTIDE SEQUENCE [LARGE SCALE GENOMIC DNA]</scope>
    <source>
        <strain evidence="7 8">Issoire-Mx1</strain>
    </source>
</reference>
<evidence type="ECO:0000256" key="4">
    <source>
        <dbReference type="ARBA" id="ARBA00022989"/>
    </source>
</evidence>
<evidence type="ECO:0000256" key="3">
    <source>
        <dbReference type="ARBA" id="ARBA00022692"/>
    </source>
</evidence>
<dbReference type="EMBL" id="CP005934">
    <property type="protein sequence ID" value="AGY50198.1"/>
    <property type="molecule type" value="Genomic_DNA"/>
</dbReference>
<evidence type="ECO:0000256" key="1">
    <source>
        <dbReference type="ARBA" id="ARBA00004651"/>
    </source>
</evidence>
<dbReference type="GO" id="GO:0005886">
    <property type="term" value="C:plasma membrane"/>
    <property type="evidence" value="ECO:0007669"/>
    <property type="project" value="UniProtKB-SubCell"/>
</dbReference>
<dbReference type="Proteomes" id="UP000014070">
    <property type="component" value="Chromosome"/>
</dbReference>
<dbReference type="GeneID" id="41323773"/>
<dbReference type="STRING" id="1295009.MMINT_13940"/>
<feature type="transmembrane region" description="Helical" evidence="6">
    <location>
        <begin position="370"/>
        <end position="388"/>
    </location>
</feature>
<keyword evidence="3 6" id="KW-0812">Transmembrane</keyword>
<sequence>MGLARNVAKNTIAMGSVQLASQLSTFILSVFLQLYLGNSYGIYSYAFSLASLIFIISDFGLNFQTVIDVAPNREIAPQYLTNTIFLRIILGTIGMGVTFVVIAVSNLGYETNLAILIIALSTAFNWISQSFTAMLSAFEQMHYIMYTTLVERCFTTSVAIAALFLGYRLEFVIIIVLLGSILNVFLSWAVTSKYIVKANKKPDVKQSMRQLKTALPYAAAGVLNTSMYSLNAVIIWNVVLWTGGGSVYAAHDTALYNLSFNVIVALITIPTVLMTALMPAISRLYRTSSDLTRLTQQKVMKYMFALGIPLSVGGVILAKDIISLIYSPEFIDSYQVFEVLAPVIAISYFGTGLGGVLASAGLVHYNTLSAAIGAGVNAILCCALVPFFGAIGAAAAFTISYVAIVVSGERFMAKKIFSVDVRDILVKPIISAMIMGIVLLILPHMSLIISLLVGVISYFGVFLILGGLNKEDREILKRVMKKGV</sequence>
<feature type="transmembrane region" description="Helical" evidence="6">
    <location>
        <begin position="339"/>
        <end position="363"/>
    </location>
</feature>
<dbReference type="InParanoid" id="U5Q2D2"/>
<keyword evidence="4 6" id="KW-1133">Transmembrane helix</keyword>
<dbReference type="OrthoDB" id="19148at2157"/>
<feature type="transmembrane region" description="Helical" evidence="6">
    <location>
        <begin position="217"/>
        <end position="238"/>
    </location>
</feature>
<evidence type="ECO:0000256" key="2">
    <source>
        <dbReference type="ARBA" id="ARBA00022475"/>
    </source>
</evidence>
<dbReference type="KEGG" id="mer:MMINT_13940"/>
<feature type="transmembrane region" description="Helical" evidence="6">
    <location>
        <begin position="12"/>
        <end position="36"/>
    </location>
</feature>
<feature type="transmembrane region" description="Helical" evidence="6">
    <location>
        <begin position="448"/>
        <end position="468"/>
    </location>
</feature>
<keyword evidence="8" id="KW-1185">Reference proteome</keyword>
<accession>U5Q2D2</accession>
<feature type="transmembrane region" description="Helical" evidence="6">
    <location>
        <begin position="113"/>
        <end position="131"/>
    </location>
</feature>
<keyword evidence="5 6" id="KW-0472">Membrane</keyword>
<feature type="transmembrane region" description="Helical" evidence="6">
    <location>
        <begin position="258"/>
        <end position="281"/>
    </location>
</feature>
<dbReference type="PANTHER" id="PTHR30250:SF11">
    <property type="entry name" value="O-ANTIGEN TRANSPORTER-RELATED"/>
    <property type="match status" value="1"/>
</dbReference>
<organism evidence="7 8">
    <name type="scientific">Methanomassiliicoccus intestinalis (strain Issoire-Mx1)</name>
    <dbReference type="NCBI Taxonomy" id="1295009"/>
    <lineage>
        <taxon>Archaea</taxon>
        <taxon>Methanobacteriati</taxon>
        <taxon>Thermoplasmatota</taxon>
        <taxon>Thermoplasmata</taxon>
        <taxon>Methanomassiliicoccales</taxon>
        <taxon>Methanomassiliicoccaceae</taxon>
        <taxon>Methanomassiliicoccus</taxon>
    </lineage>
</organism>
<evidence type="ECO:0000256" key="6">
    <source>
        <dbReference type="SAM" id="Phobius"/>
    </source>
</evidence>